<feature type="region of interest" description="Disordered" evidence="1">
    <location>
        <begin position="16"/>
        <end position="166"/>
    </location>
</feature>
<reference evidence="3" key="1">
    <citation type="submission" date="2018-06" db="EMBL/GenBank/DDBJ databases">
        <authorList>
            <person name="Ashton P.M."/>
            <person name="Dallman T."/>
            <person name="Nair S."/>
            <person name="De Pinna E."/>
            <person name="Peters T."/>
            <person name="Grant K."/>
        </authorList>
    </citation>
    <scope>NUCLEOTIDE SEQUENCE</scope>
    <source>
        <strain evidence="3">451957</strain>
    </source>
</reference>
<feature type="compositionally biased region" description="Basic and acidic residues" evidence="1">
    <location>
        <begin position="465"/>
        <end position="480"/>
    </location>
</feature>
<feature type="compositionally biased region" description="Basic and acidic residues" evidence="1">
    <location>
        <begin position="31"/>
        <end position="42"/>
    </location>
</feature>
<protein>
    <submittedName>
        <fullName evidence="3">Ribonuclease E</fullName>
    </submittedName>
</protein>
<name>A0A5U8JSB9_SALHA</name>
<dbReference type="AlphaFoldDB" id="A0A5U8JSB9"/>
<feature type="region of interest" description="Disordered" evidence="1">
    <location>
        <begin position="184"/>
        <end position="203"/>
    </location>
</feature>
<evidence type="ECO:0000313" key="3">
    <source>
        <dbReference type="EMBL" id="EBR8518796.1"/>
    </source>
</evidence>
<proteinExistence type="predicted"/>
<accession>A0A5U8JSB9</accession>
<organism evidence="3">
    <name type="scientific">Salmonella hadar</name>
    <dbReference type="NCBI Taxonomy" id="149385"/>
    <lineage>
        <taxon>Bacteria</taxon>
        <taxon>Pseudomonadati</taxon>
        <taxon>Pseudomonadota</taxon>
        <taxon>Gammaproteobacteria</taxon>
        <taxon>Enterobacterales</taxon>
        <taxon>Enterobacteriaceae</taxon>
        <taxon>Salmonella</taxon>
    </lineage>
</organism>
<feature type="compositionally biased region" description="Basic and acidic residues" evidence="1">
    <location>
        <begin position="119"/>
        <end position="138"/>
    </location>
</feature>
<evidence type="ECO:0000256" key="1">
    <source>
        <dbReference type="SAM" id="MobiDB-lite"/>
    </source>
</evidence>
<dbReference type="EMBL" id="AAGTPS010000030">
    <property type="protein sequence ID" value="EBR8518796.1"/>
    <property type="molecule type" value="Genomic_DNA"/>
</dbReference>
<feature type="compositionally biased region" description="Basic residues" evidence="1">
    <location>
        <begin position="231"/>
        <end position="249"/>
    </location>
</feature>
<comment type="caution">
    <text evidence="3">The sequence shown here is derived from an EMBL/GenBank/DDBJ whole genome shotgun (WGS) entry which is preliminary data.</text>
</comment>
<feature type="non-terminal residue" evidence="3">
    <location>
        <position position="1"/>
    </location>
</feature>
<feature type="domain" description="Polyribonucleotide phosphorylase C-terminal" evidence="2">
    <location>
        <begin position="466"/>
        <end position="501"/>
    </location>
</feature>
<evidence type="ECO:0000259" key="2">
    <source>
        <dbReference type="Pfam" id="PF12111"/>
    </source>
</evidence>
<sequence>AQPGLFSRFLNALKQLFSGEETKAVETAAPKAEEKAERQQDRRKPRQNNRRDRNERRDTRDNRAGRDGGESRDDNRRNRRQTQQQNAEARDTRQQETAEKVKTGDEQQQTPRRERSRRRNDDKRQAQQEVKALNREEQPVQETEQEERVQQVQPRRKQRQLNQKVRFTNSAVVETVDTPVVVDEPRPVENVEQPVPAPRTELAKVDLPVVADIAPEQDDSVEPRDNTGMPRRSRRSPRHLRVSGQRRRRYRDERYPTQSPMPLTVACASPEMASGKVWIRYPIVRPQETQVVEEQREADLALPQPVVAEQQVIAATVALEPQASVQAVENVAVEPQTVAEPQTSEVVEVETTHPEVIAAPVDEQPQLIAESDTPEAQEVIADAEPVAETADASITVAENVADVVVVEPEEETKAEAAVVEHTAEETVIAPAQVVEKPQDVVCVDDHNHASAPMTRAPAPEYVPETPHHSDWQRPSFHFEGKGAAGGHSATRHASAPATRPQPVE</sequence>
<feature type="compositionally biased region" description="Basic and acidic residues" evidence="1">
    <location>
        <begin position="88"/>
        <end position="105"/>
    </location>
</feature>
<gene>
    <name evidence="3" type="primary">rne</name>
    <name evidence="3" type="ORF">DOJ48_20065</name>
</gene>
<feature type="region of interest" description="Disordered" evidence="1">
    <location>
        <begin position="212"/>
        <end position="257"/>
    </location>
</feature>
<feature type="region of interest" description="Disordered" evidence="1">
    <location>
        <begin position="447"/>
        <end position="504"/>
    </location>
</feature>
<dbReference type="InterPro" id="IPR021968">
    <property type="entry name" value="PNPase_C"/>
</dbReference>
<feature type="compositionally biased region" description="Basic and acidic residues" evidence="1">
    <location>
        <begin position="49"/>
        <end position="76"/>
    </location>
</feature>
<dbReference type="Pfam" id="PF12111">
    <property type="entry name" value="PNPase_C"/>
    <property type="match status" value="1"/>
</dbReference>